<sequence>MLLVITLYILIFSQLLRSIWEEGSLVYKDPKFWLQLFSIFIVAYVYIGI</sequence>
<protein>
    <submittedName>
        <fullName evidence="2">Uncharacterized protein</fullName>
    </submittedName>
</protein>
<keyword evidence="3" id="KW-1185">Reference proteome</keyword>
<reference evidence="2 3" key="1">
    <citation type="journal article" date="2012" name="Stand. Genomic Sci.">
        <title>Complete genome sequencing and analysis of Saprospira grandis str. Lewin, a predatory marine bacterium.</title>
        <authorList>
            <person name="Saw J.H."/>
            <person name="Yuryev A."/>
            <person name="Kanbe M."/>
            <person name="Hou S."/>
            <person name="Young A.G."/>
            <person name="Aizawa S."/>
            <person name="Alam M."/>
        </authorList>
    </citation>
    <scope>NUCLEOTIDE SEQUENCE [LARGE SCALE GENOMIC DNA]</scope>
    <source>
        <strain evidence="2 3">Lewin</strain>
    </source>
</reference>
<proteinExistence type="predicted"/>
<name>H6L9Z4_SAPGL</name>
<dbReference type="EMBL" id="CP002831">
    <property type="protein sequence ID" value="AFC24357.1"/>
    <property type="molecule type" value="Genomic_DNA"/>
</dbReference>
<gene>
    <name evidence="2" type="ordered locus">SGRA_1622</name>
</gene>
<dbReference type="KEGG" id="sgn:SGRA_1622"/>
<keyword evidence="1" id="KW-0812">Transmembrane</keyword>
<evidence type="ECO:0000313" key="3">
    <source>
        <dbReference type="Proteomes" id="UP000007519"/>
    </source>
</evidence>
<keyword evidence="1" id="KW-0472">Membrane</keyword>
<evidence type="ECO:0000313" key="2">
    <source>
        <dbReference type="EMBL" id="AFC24357.1"/>
    </source>
</evidence>
<organism evidence="2 3">
    <name type="scientific">Saprospira grandis (strain Lewin)</name>
    <dbReference type="NCBI Taxonomy" id="984262"/>
    <lineage>
        <taxon>Bacteria</taxon>
        <taxon>Pseudomonadati</taxon>
        <taxon>Bacteroidota</taxon>
        <taxon>Saprospiria</taxon>
        <taxon>Saprospirales</taxon>
        <taxon>Saprospiraceae</taxon>
        <taxon>Saprospira</taxon>
    </lineage>
</organism>
<dbReference type="AlphaFoldDB" id="H6L9Z4"/>
<dbReference type="Proteomes" id="UP000007519">
    <property type="component" value="Chromosome"/>
</dbReference>
<evidence type="ECO:0000256" key="1">
    <source>
        <dbReference type="SAM" id="Phobius"/>
    </source>
</evidence>
<keyword evidence="1" id="KW-1133">Transmembrane helix</keyword>
<accession>H6L9Z4</accession>
<dbReference type="RefSeq" id="WP_015691992.1">
    <property type="nucleotide sequence ID" value="NC_016940.1"/>
</dbReference>
<dbReference type="HOGENOM" id="CLU_3140547_0_0_10"/>
<feature type="transmembrane region" description="Helical" evidence="1">
    <location>
        <begin position="33"/>
        <end position="48"/>
    </location>
</feature>